<dbReference type="PROSITE" id="PS00713">
    <property type="entry name" value="NA_DICARBOXYL_SYMP_1"/>
    <property type="match status" value="1"/>
</dbReference>
<evidence type="ECO:0000313" key="35">
    <source>
        <dbReference type="VGNC" id="VGNC:77413"/>
    </source>
</evidence>
<keyword evidence="14 31" id="KW-0472">Membrane</keyword>
<dbReference type="Ensembl" id="ENSMMUT00000031172.4">
    <property type="protein sequence ID" value="ENSMMUP00000029175.4"/>
    <property type="gene ID" value="ENSMMUG00000022163.4"/>
</dbReference>
<evidence type="ECO:0000256" key="21">
    <source>
        <dbReference type="ARBA" id="ARBA00036385"/>
    </source>
</evidence>
<evidence type="ECO:0000256" key="27">
    <source>
        <dbReference type="ARBA" id="ARBA00047711"/>
    </source>
</evidence>
<evidence type="ECO:0000256" key="16">
    <source>
        <dbReference type="ARBA" id="ARBA00024145"/>
    </source>
</evidence>
<evidence type="ECO:0000256" key="10">
    <source>
        <dbReference type="ARBA" id="ARBA00022970"/>
    </source>
</evidence>
<dbReference type="GO" id="GO:0005886">
    <property type="term" value="C:plasma membrane"/>
    <property type="evidence" value="ECO:0007669"/>
    <property type="project" value="UniProtKB-SubCell"/>
</dbReference>
<keyword evidence="9 31" id="KW-0769">Symport</keyword>
<comment type="catalytic activity">
    <reaction evidence="21">
        <text>L-glutamine(out) + L-serine(in) + Na(+)(out) = L-glutamine(in) + L-serine(out) + Na(+)(in)</text>
        <dbReference type="Rhea" id="RHEA:70855"/>
        <dbReference type="ChEBI" id="CHEBI:29101"/>
        <dbReference type="ChEBI" id="CHEBI:33384"/>
        <dbReference type="ChEBI" id="CHEBI:58359"/>
    </reaction>
</comment>
<evidence type="ECO:0000256" key="17">
    <source>
        <dbReference type="ARBA" id="ARBA00035073"/>
    </source>
</evidence>
<reference evidence="33" key="2">
    <citation type="submission" date="2019-01" db="EMBL/GenBank/DDBJ databases">
        <authorList>
            <person name="Graves T."/>
            <person name="Eichler E.E."/>
            <person name="Wilson R.K."/>
        </authorList>
    </citation>
    <scope>NUCLEOTIDE SEQUENCE [LARGE SCALE GENOMIC DNA]</scope>
    <source>
        <strain evidence="33">17573</strain>
    </source>
</reference>
<comment type="catalytic activity">
    <reaction evidence="24">
        <text>thiocyanate(in) = thiocyanate(out)</text>
        <dbReference type="Rhea" id="RHEA:75347"/>
        <dbReference type="ChEBI" id="CHEBI:18022"/>
    </reaction>
</comment>
<dbReference type="VGNC" id="VGNC:77413">
    <property type="gene designation" value="SLC1A5"/>
</dbReference>
<keyword evidence="10" id="KW-0029">Amino-acid transport</keyword>
<evidence type="ECO:0000256" key="29">
    <source>
        <dbReference type="ARBA" id="ARBA00048392"/>
    </source>
</evidence>
<protein>
    <recommendedName>
        <fullName evidence="31">Amino acid transporter</fullName>
    </recommendedName>
</protein>
<dbReference type="Pfam" id="PF00375">
    <property type="entry name" value="SDF"/>
    <property type="match status" value="1"/>
</dbReference>
<keyword evidence="3 31" id="KW-0813">Transport</keyword>
<evidence type="ECO:0000256" key="22">
    <source>
        <dbReference type="ARBA" id="ARBA00036485"/>
    </source>
</evidence>
<comment type="catalytic activity">
    <reaction evidence="23">
        <text>D-serine(in) + L-glutamine(out) + Na(+)(out) = D-serine(out) + L-glutamine(in) + Na(+)(in)</text>
        <dbReference type="Rhea" id="RHEA:75307"/>
        <dbReference type="ChEBI" id="CHEBI:29101"/>
        <dbReference type="ChEBI" id="CHEBI:35247"/>
        <dbReference type="ChEBI" id="CHEBI:58359"/>
    </reaction>
</comment>
<keyword evidence="11 31" id="KW-1133">Transmembrane helix</keyword>
<evidence type="ECO:0000313" key="33">
    <source>
        <dbReference type="Ensembl" id="ENSMMUP00000029175.4"/>
    </source>
</evidence>
<dbReference type="PANTHER" id="PTHR11958:SF19">
    <property type="entry name" value="NEUTRAL AMINO ACID TRANSPORTER B(0)"/>
    <property type="match status" value="1"/>
</dbReference>
<evidence type="ECO:0000313" key="34">
    <source>
        <dbReference type="Proteomes" id="UP000006718"/>
    </source>
</evidence>
<evidence type="ECO:0000256" key="30">
    <source>
        <dbReference type="ARBA" id="ARBA00048644"/>
    </source>
</evidence>
<comment type="catalytic activity">
    <reaction evidence="25">
        <text>L-asparagine(in) + L-glutamine(out) + Na(+)(out) = L-asparagine(out) + L-glutamine(in) + Na(+)(in)</text>
        <dbReference type="Rhea" id="RHEA:70859"/>
        <dbReference type="ChEBI" id="CHEBI:29101"/>
        <dbReference type="ChEBI" id="CHEBI:58048"/>
        <dbReference type="ChEBI" id="CHEBI:58359"/>
    </reaction>
</comment>
<comment type="catalytic activity">
    <reaction evidence="26">
        <text>L-threonine(out) + L-glutamine(in) + Na(+)(out) = L-threonine(in) + L-glutamine(out) + Na(+)(in)</text>
        <dbReference type="Rhea" id="RHEA:70879"/>
        <dbReference type="ChEBI" id="CHEBI:29101"/>
        <dbReference type="ChEBI" id="CHEBI:57926"/>
        <dbReference type="ChEBI" id="CHEBI:58359"/>
    </reaction>
</comment>
<organism evidence="33 34">
    <name type="scientific">Macaca mulatta</name>
    <name type="common">Rhesus macaque</name>
    <dbReference type="NCBI Taxonomy" id="9544"/>
    <lineage>
        <taxon>Eukaryota</taxon>
        <taxon>Metazoa</taxon>
        <taxon>Chordata</taxon>
        <taxon>Craniata</taxon>
        <taxon>Vertebrata</taxon>
        <taxon>Euteleostomi</taxon>
        <taxon>Mammalia</taxon>
        <taxon>Eutheria</taxon>
        <taxon>Euarchontoglires</taxon>
        <taxon>Primates</taxon>
        <taxon>Haplorrhini</taxon>
        <taxon>Catarrhini</taxon>
        <taxon>Cercopithecidae</taxon>
        <taxon>Cercopithecinae</taxon>
        <taxon>Macaca</taxon>
    </lineage>
</organism>
<keyword evidence="12" id="KW-0007">Acetylation</keyword>
<reference evidence="33" key="4">
    <citation type="submission" date="2025-09" db="UniProtKB">
        <authorList>
            <consortium name="Ensembl"/>
        </authorList>
    </citation>
    <scope>IDENTIFICATION</scope>
    <source>
        <strain evidence="33">17573</strain>
    </source>
</reference>
<comment type="catalytic activity">
    <reaction evidence="30">
        <text>L-glutamine(in) + L-alanine(out) + Na(+)(out) = L-glutamine(out) + L-alanine(in) + Na(+)(in)</text>
        <dbReference type="Rhea" id="RHEA:70867"/>
        <dbReference type="ChEBI" id="CHEBI:29101"/>
        <dbReference type="ChEBI" id="CHEBI:57972"/>
        <dbReference type="ChEBI" id="CHEBI:58359"/>
    </reaction>
</comment>
<comment type="catalytic activity">
    <reaction evidence="18">
        <text>D-serine(in) + L-alanine(out) + Na(+)(out) = D-serine(out) + L-alanine(in) + Na(+)(in)</text>
        <dbReference type="Rhea" id="RHEA:75311"/>
        <dbReference type="ChEBI" id="CHEBI:29101"/>
        <dbReference type="ChEBI" id="CHEBI:35247"/>
        <dbReference type="ChEBI" id="CHEBI:57972"/>
    </reaction>
</comment>
<dbReference type="SMR" id="F6XIZ0"/>
<dbReference type="GO" id="GO:0015297">
    <property type="term" value="F:antiporter activity"/>
    <property type="evidence" value="ECO:0007669"/>
    <property type="project" value="UniProtKB-KW"/>
</dbReference>
<keyword evidence="34" id="KW-1185">Reference proteome</keyword>
<keyword evidence="4" id="KW-0050">Antiport</keyword>
<comment type="subcellular location">
    <subcellularLocation>
        <location evidence="2">Cell membrane</location>
        <topology evidence="2">Multi-pass membrane protein</topology>
    </subcellularLocation>
    <subcellularLocation>
        <location evidence="1">Melanosome</location>
    </subcellularLocation>
    <subcellularLocation>
        <location evidence="31">Membrane</location>
        <topology evidence="31">Multi-pass membrane protein</topology>
    </subcellularLocation>
</comment>
<dbReference type="ExpressionAtlas" id="F6XIZ0">
    <property type="expression patterns" value="baseline"/>
</dbReference>
<dbReference type="PANTHER" id="PTHR11958">
    <property type="entry name" value="SODIUM/DICARBOXYLATE SYMPORTER-RELATED"/>
    <property type="match status" value="1"/>
</dbReference>
<keyword evidence="7 31" id="KW-0812">Transmembrane</keyword>
<evidence type="ECO:0000256" key="19">
    <source>
        <dbReference type="ARBA" id="ARBA00035896"/>
    </source>
</evidence>
<dbReference type="PROSITE" id="PS00714">
    <property type="entry name" value="NA_DICARBOXYL_SYMP_2"/>
    <property type="match status" value="1"/>
</dbReference>
<evidence type="ECO:0000256" key="13">
    <source>
        <dbReference type="ARBA" id="ARBA00023053"/>
    </source>
</evidence>
<dbReference type="InterPro" id="IPR018107">
    <property type="entry name" value="Na-dicarboxylate_symporter_CS"/>
</dbReference>
<evidence type="ECO:0000256" key="11">
    <source>
        <dbReference type="ARBA" id="ARBA00022989"/>
    </source>
</evidence>
<dbReference type="VEuPathDB" id="HostDB:ENSMMUG00000022163"/>
<comment type="catalytic activity">
    <reaction evidence="17">
        <text>nitrate(in) = nitrate(out)</text>
        <dbReference type="Rhea" id="RHEA:34923"/>
        <dbReference type="ChEBI" id="CHEBI:17632"/>
    </reaction>
</comment>
<evidence type="ECO:0000256" key="18">
    <source>
        <dbReference type="ARBA" id="ARBA00035832"/>
    </source>
</evidence>
<comment type="catalytic activity">
    <reaction evidence="29">
        <text>L-threonine(in) + L-glutamine(out) + Na(+)(out) = L-threonine(out) + L-glutamine(in) + Na(+)(in)</text>
        <dbReference type="Rhea" id="RHEA:70863"/>
        <dbReference type="ChEBI" id="CHEBI:29101"/>
        <dbReference type="ChEBI" id="CHEBI:57926"/>
        <dbReference type="ChEBI" id="CHEBI:58359"/>
    </reaction>
</comment>
<evidence type="ECO:0000256" key="26">
    <source>
        <dbReference type="ARBA" id="ARBA00047397"/>
    </source>
</evidence>
<evidence type="ECO:0000256" key="24">
    <source>
        <dbReference type="ARBA" id="ARBA00036895"/>
    </source>
</evidence>
<dbReference type="AlphaFoldDB" id="F6XIZ0"/>
<comment type="catalytic activity">
    <reaction evidence="19">
        <text>L-glutamine(in) + L-serine(out) + Na(+)(out) = L-glutamine(out) + L-serine(in) + Na(+)(in)</text>
        <dbReference type="Rhea" id="RHEA:70887"/>
        <dbReference type="ChEBI" id="CHEBI:29101"/>
        <dbReference type="ChEBI" id="CHEBI:33384"/>
        <dbReference type="ChEBI" id="CHEBI:58359"/>
    </reaction>
</comment>
<evidence type="ECO:0000256" key="31">
    <source>
        <dbReference type="RuleBase" id="RU361216"/>
    </source>
</evidence>
<evidence type="ECO:0000256" key="1">
    <source>
        <dbReference type="ARBA" id="ARBA00004223"/>
    </source>
</evidence>
<feature type="transmembrane region" description="Helical" evidence="31">
    <location>
        <begin position="54"/>
        <end position="80"/>
    </location>
</feature>
<comment type="catalytic activity">
    <reaction evidence="22">
        <text>L-glutamine(in) + L-methionine(out) + Na(+)(out) = L-glutamine(out) + L-methionine(in) + Na(+)(in)</text>
        <dbReference type="Rhea" id="RHEA:70875"/>
        <dbReference type="ChEBI" id="CHEBI:29101"/>
        <dbReference type="ChEBI" id="CHEBI:57844"/>
        <dbReference type="ChEBI" id="CHEBI:58359"/>
    </reaction>
</comment>
<comment type="similarity">
    <text evidence="31">Belongs to the dicarboxylate/amino acid:cation symporter (DAACS) (TC 2.A.23) family.</text>
</comment>
<keyword evidence="13" id="KW-0915">Sodium</keyword>
<dbReference type="GO" id="GO:0015293">
    <property type="term" value="F:symporter activity"/>
    <property type="evidence" value="ECO:0007669"/>
    <property type="project" value="UniProtKB-UniRule"/>
</dbReference>
<evidence type="ECO:0000256" key="7">
    <source>
        <dbReference type="ARBA" id="ARBA00022692"/>
    </source>
</evidence>
<dbReference type="SUPFAM" id="SSF118215">
    <property type="entry name" value="Proton glutamate symport protein"/>
    <property type="match status" value="1"/>
</dbReference>
<evidence type="ECO:0000256" key="32">
    <source>
        <dbReference type="SAM" id="MobiDB-lite"/>
    </source>
</evidence>
<evidence type="ECO:0000256" key="28">
    <source>
        <dbReference type="ARBA" id="ARBA00047799"/>
    </source>
</evidence>
<dbReference type="GO" id="GO:0046872">
    <property type="term" value="F:metal ion binding"/>
    <property type="evidence" value="ECO:0007669"/>
    <property type="project" value="UniProtKB-KW"/>
</dbReference>
<evidence type="ECO:0000256" key="14">
    <source>
        <dbReference type="ARBA" id="ARBA00023136"/>
    </source>
</evidence>
<reference evidence="33" key="3">
    <citation type="submission" date="2025-08" db="UniProtKB">
        <authorList>
            <consortium name="Ensembl"/>
        </authorList>
    </citation>
    <scope>IDENTIFICATION</scope>
    <source>
        <strain evidence="33">17573</strain>
    </source>
</reference>
<dbReference type="Bgee" id="ENSMMUG00000022163">
    <property type="expression patterns" value="Expressed in adipose tissue and 17 other cell types or tissues"/>
</dbReference>
<dbReference type="InterPro" id="IPR050746">
    <property type="entry name" value="DAACS"/>
</dbReference>
<comment type="catalytic activity">
    <reaction evidence="20">
        <text>L-asparagine(out) + L-glutamine(in) + Na(+)(out) = L-asparagine(in) + L-glutamine(out) + Na(+)(in)</text>
        <dbReference type="Rhea" id="RHEA:70891"/>
        <dbReference type="ChEBI" id="CHEBI:29101"/>
        <dbReference type="ChEBI" id="CHEBI:58048"/>
        <dbReference type="ChEBI" id="CHEBI:58359"/>
    </reaction>
</comment>
<evidence type="ECO:0000256" key="9">
    <source>
        <dbReference type="ARBA" id="ARBA00022847"/>
    </source>
</evidence>
<dbReference type="Gene3D" id="1.10.3860.10">
    <property type="entry name" value="Sodium:dicarboxylate symporter"/>
    <property type="match status" value="1"/>
</dbReference>
<comment type="catalytic activity">
    <reaction evidence="27">
        <text>L-glutamine(in) + L-glutamate(out) + Na(+)(out) + H(+)(out) = L-glutamine(out) + L-glutamate(in) + Na(+)(in) + H(+)(in)</text>
        <dbReference type="Rhea" id="RHEA:70883"/>
        <dbReference type="ChEBI" id="CHEBI:15378"/>
        <dbReference type="ChEBI" id="CHEBI:29101"/>
        <dbReference type="ChEBI" id="CHEBI:29985"/>
        <dbReference type="ChEBI" id="CHEBI:58359"/>
    </reaction>
</comment>
<dbReference type="HOGENOM" id="CLU_019375_3_2_1"/>
<gene>
    <name evidence="33 35" type="primary">SLC1A5</name>
</gene>
<keyword evidence="15" id="KW-0325">Glycoprotein</keyword>
<evidence type="ECO:0000256" key="15">
    <source>
        <dbReference type="ARBA" id="ARBA00023180"/>
    </source>
</evidence>
<feature type="region of interest" description="Disordered" evidence="32">
    <location>
        <begin position="481"/>
        <end position="515"/>
    </location>
</feature>
<dbReference type="InterPro" id="IPR001991">
    <property type="entry name" value="Na-dicarboxylate_symporter"/>
</dbReference>
<evidence type="ECO:0000256" key="2">
    <source>
        <dbReference type="ARBA" id="ARBA00004651"/>
    </source>
</evidence>
<keyword evidence="6" id="KW-0597">Phosphoprotein</keyword>
<proteinExistence type="inferred from homology"/>
<keyword evidence="5" id="KW-1003">Cell membrane</keyword>
<dbReference type="GO" id="GO:0042470">
    <property type="term" value="C:melanosome"/>
    <property type="evidence" value="ECO:0007669"/>
    <property type="project" value="UniProtKB-SubCell"/>
</dbReference>
<evidence type="ECO:0000256" key="23">
    <source>
        <dbReference type="ARBA" id="ARBA00036702"/>
    </source>
</evidence>
<evidence type="ECO:0000256" key="3">
    <source>
        <dbReference type="ARBA" id="ARBA00022448"/>
    </source>
</evidence>
<evidence type="ECO:0000256" key="5">
    <source>
        <dbReference type="ARBA" id="ARBA00022475"/>
    </source>
</evidence>
<dbReference type="PRINTS" id="PR00173">
    <property type="entry name" value="EDTRNSPORT"/>
</dbReference>
<comment type="catalytic activity">
    <reaction evidence="16">
        <text>iodide(out) = iodide(in)</text>
        <dbReference type="Rhea" id="RHEA:66324"/>
        <dbReference type="ChEBI" id="CHEBI:16382"/>
    </reaction>
</comment>
<dbReference type="GeneTree" id="ENSGT00940000159485"/>
<reference evidence="34" key="1">
    <citation type="journal article" date="2007" name="Science">
        <title>Evolutionary and biomedical insights from the rhesus macaque genome.</title>
        <authorList>
            <person name="Gibbs R.A."/>
            <person name="Rogers J."/>
            <person name="Katze M.G."/>
            <person name="Bumgarner R."/>
            <person name="Weinstock G.M."/>
            <person name="Mardis E.R."/>
            <person name="Remington K.A."/>
            <person name="Strausberg R.L."/>
            <person name="Venter J.C."/>
            <person name="Wilson R.K."/>
            <person name="Batzer M.A."/>
            <person name="Bustamante C.D."/>
            <person name="Eichler E.E."/>
            <person name="Hahn M.W."/>
            <person name="Hardison R.C."/>
            <person name="Makova K.D."/>
            <person name="Miller W."/>
            <person name="Milosavljevic A."/>
            <person name="Palermo R.E."/>
            <person name="Siepel A."/>
            <person name="Sikela J.M."/>
            <person name="Attaway T."/>
            <person name="Bell S."/>
            <person name="Bernard K.E."/>
            <person name="Buhay C.J."/>
            <person name="Chandrabose M.N."/>
            <person name="Dao M."/>
            <person name="Davis C."/>
            <person name="Delehaunty K.D."/>
            <person name="Ding Y."/>
            <person name="Dinh H.H."/>
            <person name="Dugan-Rocha S."/>
            <person name="Fulton L.A."/>
            <person name="Gabisi R.A."/>
            <person name="Garner T.T."/>
            <person name="Godfrey J."/>
            <person name="Hawes A.C."/>
            <person name="Hernandez J."/>
            <person name="Hines S."/>
            <person name="Holder M."/>
            <person name="Hume J."/>
            <person name="Jhangiani S.N."/>
            <person name="Joshi V."/>
            <person name="Khan Z.M."/>
            <person name="Kirkness E.F."/>
            <person name="Cree A."/>
            <person name="Fowler R.G."/>
            <person name="Lee S."/>
            <person name="Lewis L.R."/>
            <person name="Li Z."/>
            <person name="Liu Y.-S."/>
            <person name="Moore S.M."/>
            <person name="Muzny D."/>
            <person name="Nazareth L.V."/>
            <person name="Ngo D.N."/>
            <person name="Okwuonu G.O."/>
            <person name="Pai G."/>
            <person name="Parker D."/>
            <person name="Paul H.A."/>
            <person name="Pfannkoch C."/>
            <person name="Pohl C.S."/>
            <person name="Rogers Y.-H.C."/>
            <person name="Ruiz S.J."/>
            <person name="Sabo A."/>
            <person name="Santibanez J."/>
            <person name="Schneider B.W."/>
            <person name="Smith S.M."/>
            <person name="Sodergren E."/>
            <person name="Svatek A.F."/>
            <person name="Utterback T.R."/>
            <person name="Vattathil S."/>
            <person name="Warren W."/>
            <person name="White C.S."/>
            <person name="Chinwalla A.T."/>
            <person name="Feng Y."/>
            <person name="Halpern A.L."/>
            <person name="Hillier L.W."/>
            <person name="Huang X."/>
            <person name="Minx P."/>
            <person name="Nelson J.O."/>
            <person name="Pepin K.H."/>
            <person name="Qin X."/>
            <person name="Sutton G.G."/>
            <person name="Venter E."/>
            <person name="Walenz B.P."/>
            <person name="Wallis J.W."/>
            <person name="Worley K.C."/>
            <person name="Yang S.-P."/>
            <person name="Jones S.M."/>
            <person name="Marra M.A."/>
            <person name="Rocchi M."/>
            <person name="Schein J.E."/>
            <person name="Baertsch R."/>
            <person name="Clarke L."/>
            <person name="Csuros M."/>
            <person name="Glasscock J."/>
            <person name="Harris R.A."/>
            <person name="Havlak P."/>
            <person name="Jackson A.R."/>
            <person name="Jiang H."/>
            <person name="Liu Y."/>
            <person name="Messina D.N."/>
            <person name="Shen Y."/>
            <person name="Song H.X.-Z."/>
            <person name="Wylie T."/>
            <person name="Zhang L."/>
            <person name="Birney E."/>
            <person name="Han K."/>
            <person name="Konkel M.K."/>
            <person name="Lee J."/>
            <person name="Smit A.F.A."/>
            <person name="Ullmer B."/>
            <person name="Wang H."/>
            <person name="Xing J."/>
            <person name="Burhans R."/>
            <person name="Cheng Z."/>
            <person name="Karro J.E."/>
            <person name="Ma J."/>
            <person name="Raney B."/>
            <person name="She X."/>
            <person name="Cox M.J."/>
            <person name="Demuth J.P."/>
            <person name="Dumas L.J."/>
            <person name="Han S.-G."/>
            <person name="Hopkins J."/>
            <person name="Karimpour-Fard A."/>
            <person name="Kim Y.H."/>
            <person name="Pollack J.R."/>
            <person name="Vinar T."/>
            <person name="Addo-Quaye C."/>
            <person name="Degenhardt J."/>
            <person name="Denby A."/>
            <person name="Hubisz M.J."/>
            <person name="Indap A."/>
            <person name="Kosiol C."/>
            <person name="Lahn B.T."/>
            <person name="Lawson H.A."/>
            <person name="Marklein A."/>
            <person name="Nielsen R."/>
            <person name="Vallender E.J."/>
            <person name="Clark A.G."/>
            <person name="Ferguson B."/>
            <person name="Hernandez R.D."/>
            <person name="Hirani K."/>
            <person name="Kehrer-Sawatzki H."/>
            <person name="Kolb J."/>
            <person name="Patil S."/>
            <person name="Pu L.-L."/>
            <person name="Ren Y."/>
            <person name="Smith D.G."/>
            <person name="Wheeler D.A."/>
            <person name="Schenck I."/>
            <person name="Ball E.V."/>
            <person name="Chen R."/>
            <person name="Cooper D.N."/>
            <person name="Giardine B."/>
            <person name="Hsu F."/>
            <person name="Kent W.J."/>
            <person name="Lesk A."/>
            <person name="Nelson D.L."/>
            <person name="O'brien W.E."/>
            <person name="Pruefer K."/>
            <person name="Stenson P.D."/>
            <person name="Wallace J.C."/>
            <person name="Ke H."/>
            <person name="Liu X.-M."/>
            <person name="Wang P."/>
            <person name="Xiang A.P."/>
            <person name="Yang F."/>
            <person name="Barber G.P."/>
            <person name="Haussler D."/>
            <person name="Karolchik D."/>
            <person name="Kern A.D."/>
            <person name="Kuhn R.M."/>
            <person name="Smith K.E."/>
            <person name="Zwieg A.S."/>
        </authorList>
    </citation>
    <scope>NUCLEOTIDE SEQUENCE [LARGE SCALE GENOMIC DNA]</scope>
    <source>
        <strain evidence="34">17573</strain>
    </source>
</reference>
<dbReference type="Proteomes" id="UP000006718">
    <property type="component" value="Chromosome 19"/>
</dbReference>
<feature type="transmembrane region" description="Helical" evidence="31">
    <location>
        <begin position="256"/>
        <end position="280"/>
    </location>
</feature>
<comment type="catalytic activity">
    <reaction evidence="28">
        <text>L-valine(out) + L-glutamine(in) + Na(+)(out) = L-valine(in) + L-glutamine(out) + Na(+)(in)</text>
        <dbReference type="Rhea" id="RHEA:70871"/>
        <dbReference type="ChEBI" id="CHEBI:29101"/>
        <dbReference type="ChEBI" id="CHEBI:57762"/>
        <dbReference type="ChEBI" id="CHEBI:58359"/>
    </reaction>
</comment>
<dbReference type="InterPro" id="IPR036458">
    <property type="entry name" value="Na:dicarbo_symporter_sf"/>
</dbReference>
<keyword evidence="8" id="KW-0479">Metal-binding</keyword>
<feature type="transmembrane region" description="Helical" evidence="31">
    <location>
        <begin position="100"/>
        <end position="120"/>
    </location>
</feature>
<evidence type="ECO:0000256" key="20">
    <source>
        <dbReference type="ARBA" id="ARBA00035952"/>
    </source>
</evidence>
<feature type="transmembrane region" description="Helical" evidence="31">
    <location>
        <begin position="292"/>
        <end position="318"/>
    </location>
</feature>
<name>F6XIZ0_MACMU</name>
<evidence type="ECO:0000256" key="6">
    <source>
        <dbReference type="ARBA" id="ARBA00022553"/>
    </source>
</evidence>
<evidence type="ECO:0000256" key="12">
    <source>
        <dbReference type="ARBA" id="ARBA00022990"/>
    </source>
</evidence>
<evidence type="ECO:0000256" key="8">
    <source>
        <dbReference type="ARBA" id="ARBA00022723"/>
    </source>
</evidence>
<accession>F6XIZ0</accession>
<evidence type="ECO:0000256" key="25">
    <source>
        <dbReference type="ARBA" id="ARBA00036948"/>
    </source>
</evidence>
<feature type="transmembrane region" description="Helical" evidence="31">
    <location>
        <begin position="132"/>
        <end position="154"/>
    </location>
</feature>
<sequence length="515" mass="54247">MVADPPRGDSKGLAAAEPTANGGLALASIEDQGEAAGGCCGSRDRVRRCLRANLLVLLTVVAVVVGVALGLGVSGAGGALALGPERLSAFVFPGELLLRLLRMIILPLVVCSLIGGAASLDPGALGRLGAWALLFFLVTTLLASALGVALALALQPGAASAAINASVGAAGSAENAPKKEVLDSFLDLARSDPYSTSYEERNITGTRVKVPVGQEVEGMNILGLVVFAIVFGVALRKLGPEGELLIRFFNSFNEATMVLVSWIMWYAPVGIMFLVAGKIVEMEDVGLLFARLGKYILCCLLGHAIHGLLVLPLIYFLFTRKNPYRFLWGIVTPLATAFGTSSSSATLPLMMKCVEENNGVAKHISRFILPIGATVNMDGAALFQCVAAVFIAQLSEQSLDFVKIITILEAGGLGLGPFLPCHPLPSHLLCCHFYPFSDRSCTVLNVEGDALGAGLLQNYVDRTEVRSTEPELIQVKSELPLDPLPAPTEEGNPLLRHYRGPAGDATVASEKESVM</sequence>
<dbReference type="GO" id="GO:0015179">
    <property type="term" value="F:L-amino acid transmembrane transporter activity"/>
    <property type="evidence" value="ECO:0007669"/>
    <property type="project" value="UniProtKB-ARBA"/>
</dbReference>
<evidence type="ECO:0000256" key="4">
    <source>
        <dbReference type="ARBA" id="ARBA00022449"/>
    </source>
</evidence>
<feature type="transmembrane region" description="Helical" evidence="31">
    <location>
        <begin position="218"/>
        <end position="235"/>
    </location>
</feature>
<dbReference type="eggNOG" id="KOG3787">
    <property type="taxonomic scope" value="Eukaryota"/>
</dbReference>